<comment type="caution">
    <text evidence="3">The sequence shown here is derived from an EMBL/GenBank/DDBJ whole genome shotgun (WGS) entry which is preliminary data.</text>
</comment>
<sequence>MLKSILSFSLAGFCILSGSLVRAESWQDWVQQHPTYDSPAAPPSTSPQIPGAPAEVRPVDPSAPDPVSGNRGAAPPVLSTHNPLFEQQFLAGCETSNLPSSYCQCALREVQNTFTFQELLVMSQGMKNRRGEIPPELMTVALRCFQGQ</sequence>
<evidence type="ECO:0000256" key="2">
    <source>
        <dbReference type="SAM" id="SignalP"/>
    </source>
</evidence>
<protein>
    <submittedName>
        <fullName evidence="3">Uncharacterized protein</fullName>
    </submittedName>
</protein>
<feature type="region of interest" description="Disordered" evidence="1">
    <location>
        <begin position="33"/>
        <end position="75"/>
    </location>
</feature>
<evidence type="ECO:0000313" key="4">
    <source>
        <dbReference type="Proteomes" id="UP000031561"/>
    </source>
</evidence>
<dbReference type="EMBL" id="JTHE03000088">
    <property type="protein sequence ID" value="MCM1984184.1"/>
    <property type="molecule type" value="Genomic_DNA"/>
</dbReference>
<proteinExistence type="predicted"/>
<feature type="chain" id="PRO_5044821119" evidence="2">
    <location>
        <begin position="24"/>
        <end position="148"/>
    </location>
</feature>
<evidence type="ECO:0000256" key="1">
    <source>
        <dbReference type="SAM" id="MobiDB-lite"/>
    </source>
</evidence>
<organism evidence="3 4">
    <name type="scientific">Lyngbya confervoides BDU141951</name>
    <dbReference type="NCBI Taxonomy" id="1574623"/>
    <lineage>
        <taxon>Bacteria</taxon>
        <taxon>Bacillati</taxon>
        <taxon>Cyanobacteriota</taxon>
        <taxon>Cyanophyceae</taxon>
        <taxon>Oscillatoriophycideae</taxon>
        <taxon>Oscillatoriales</taxon>
        <taxon>Microcoleaceae</taxon>
        <taxon>Lyngbya</taxon>
    </lineage>
</organism>
<dbReference type="AlphaFoldDB" id="A0ABD4T6W5"/>
<name>A0ABD4T6W5_9CYAN</name>
<dbReference type="Proteomes" id="UP000031561">
    <property type="component" value="Unassembled WGS sequence"/>
</dbReference>
<feature type="signal peptide" evidence="2">
    <location>
        <begin position="1"/>
        <end position="23"/>
    </location>
</feature>
<keyword evidence="2" id="KW-0732">Signal</keyword>
<reference evidence="3 4" key="1">
    <citation type="journal article" date="2015" name="Genome Announc.">
        <title>Draft Genome Sequence of Filamentous Marine Cyanobacterium Lyngbya confervoides Strain BDU141951.</title>
        <authorList>
            <person name="Chandrababunaidu M.M."/>
            <person name="Sen D."/>
            <person name="Tripathy S."/>
        </authorList>
    </citation>
    <scope>NUCLEOTIDE SEQUENCE [LARGE SCALE GENOMIC DNA]</scope>
    <source>
        <strain evidence="3 4">BDU141951</strain>
    </source>
</reference>
<dbReference type="RefSeq" id="WP_166275860.1">
    <property type="nucleotide sequence ID" value="NZ_JTHE03000088.1"/>
</dbReference>
<gene>
    <name evidence="3" type="ORF">QQ91_0015270</name>
</gene>
<evidence type="ECO:0000313" key="3">
    <source>
        <dbReference type="EMBL" id="MCM1984184.1"/>
    </source>
</evidence>
<keyword evidence="4" id="KW-1185">Reference proteome</keyword>
<accession>A0ABD4T6W5</accession>